<proteinExistence type="predicted"/>
<gene>
    <name evidence="1" type="ORF">LHYA1_G002368</name>
</gene>
<dbReference type="Proteomes" id="UP000431533">
    <property type="component" value="Unassembled WGS sequence"/>
</dbReference>
<evidence type="ECO:0000313" key="1">
    <source>
        <dbReference type="EMBL" id="TVY28649.1"/>
    </source>
</evidence>
<reference evidence="1 2" key="1">
    <citation type="submission" date="2018-05" db="EMBL/GenBank/DDBJ databases">
        <title>Genome sequencing and assembly of the regulated plant pathogen Lachnellula willkommii and related sister species for the development of diagnostic species identification markers.</title>
        <authorList>
            <person name="Giroux E."/>
            <person name="Bilodeau G."/>
        </authorList>
    </citation>
    <scope>NUCLEOTIDE SEQUENCE [LARGE SCALE GENOMIC DNA]</scope>
    <source>
        <strain evidence="1 2">CBS 185.66</strain>
    </source>
</reference>
<dbReference type="EMBL" id="QGMH01000028">
    <property type="protein sequence ID" value="TVY28649.1"/>
    <property type="molecule type" value="Genomic_DNA"/>
</dbReference>
<evidence type="ECO:0000313" key="2">
    <source>
        <dbReference type="Proteomes" id="UP000431533"/>
    </source>
</evidence>
<organism evidence="1 2">
    <name type="scientific">Lachnellula hyalina</name>
    <dbReference type="NCBI Taxonomy" id="1316788"/>
    <lineage>
        <taxon>Eukaryota</taxon>
        <taxon>Fungi</taxon>
        <taxon>Dikarya</taxon>
        <taxon>Ascomycota</taxon>
        <taxon>Pezizomycotina</taxon>
        <taxon>Leotiomycetes</taxon>
        <taxon>Helotiales</taxon>
        <taxon>Lachnaceae</taxon>
        <taxon>Lachnellula</taxon>
    </lineage>
</organism>
<dbReference type="AlphaFoldDB" id="A0A8H8R579"/>
<dbReference type="RefSeq" id="XP_031007437.1">
    <property type="nucleotide sequence ID" value="XM_031147345.1"/>
</dbReference>
<comment type="caution">
    <text evidence="1">The sequence shown here is derived from an EMBL/GenBank/DDBJ whole genome shotgun (WGS) entry which is preliminary data.</text>
</comment>
<accession>A0A8H8R579</accession>
<dbReference type="GeneID" id="41982566"/>
<keyword evidence="2" id="KW-1185">Reference proteome</keyword>
<name>A0A8H8R579_9HELO</name>
<protein>
    <submittedName>
        <fullName evidence="1">Uncharacterized protein</fullName>
    </submittedName>
</protein>
<sequence>MGYLEPRRTGKLTAPLDSDPQVRKRFAKSLQFISLNLVSDYSTPPILELLGKDEYESLQEFRRDYTDLLRSVQAYPQQIAELHVISVFRCLLVFSGGRDDLRQRKLDPTISANTNANLYSSLVGISGSDSFGSVNMQAMLDVLSQSKVFADDDICSLNITRLTSQMDLPTDVLCDFGKALVDKIHGDASIPLNYL</sequence>
<dbReference type="OrthoDB" id="5370596at2759"/>